<accession>A0A8H5M0J4</accession>
<feature type="transmembrane region" description="Helical" evidence="1">
    <location>
        <begin position="93"/>
        <end position="115"/>
    </location>
</feature>
<keyword evidence="3" id="KW-1185">Reference proteome</keyword>
<evidence type="ECO:0000313" key="3">
    <source>
        <dbReference type="Proteomes" id="UP000518752"/>
    </source>
</evidence>
<feature type="transmembrane region" description="Helical" evidence="1">
    <location>
        <begin position="162"/>
        <end position="181"/>
    </location>
</feature>
<feature type="transmembrane region" description="Helical" evidence="1">
    <location>
        <begin position="127"/>
        <end position="156"/>
    </location>
</feature>
<name>A0A8H5M0J4_9AGAR</name>
<keyword evidence="1" id="KW-0472">Membrane</keyword>
<keyword evidence="1" id="KW-1133">Transmembrane helix</keyword>
<feature type="transmembrane region" description="Helical" evidence="1">
    <location>
        <begin position="193"/>
        <end position="218"/>
    </location>
</feature>
<gene>
    <name evidence="2" type="ORF">D9757_008632</name>
</gene>
<sequence>MSTGSLQDIHCRTSLTPWCVECTCYGAYTVLFGLATWVLPRKFNVPAVKIFFFPAIIALFLFATLSIAFNLMVEMNNILALSGVDKRPRLITAAVYIGEVTFALSDILGDMILFYRVYAVWRFRKKTLLPLLVILFVAKGAHSQNTLLFFVLFNHFHPPPPLVFEIIVVVASIHIYLPIKLAFSSRILTLYRVFVYIFSFVNAFANLLMTVMIAGRVWWISRQCGLKLRWYHRVVAAVAESGVIYPLFLIIMGSINVTSLKAPKPTTLGVIAMGLGPTLIAVRVGSGSAYDDESLRAGQTSEIVLSTVLESQRPISEFRDTSDIGTYQKITRHA</sequence>
<reference evidence="2 3" key="1">
    <citation type="journal article" date="2020" name="ISME J.">
        <title>Uncovering the hidden diversity of litter-decomposition mechanisms in mushroom-forming fungi.</title>
        <authorList>
            <person name="Floudas D."/>
            <person name="Bentzer J."/>
            <person name="Ahren D."/>
            <person name="Johansson T."/>
            <person name="Persson P."/>
            <person name="Tunlid A."/>
        </authorList>
    </citation>
    <scope>NUCLEOTIDE SEQUENCE [LARGE SCALE GENOMIC DNA]</scope>
    <source>
        <strain evidence="2 3">CBS 406.79</strain>
    </source>
</reference>
<evidence type="ECO:0000313" key="2">
    <source>
        <dbReference type="EMBL" id="KAF5376372.1"/>
    </source>
</evidence>
<organism evidence="2 3">
    <name type="scientific">Collybiopsis confluens</name>
    <dbReference type="NCBI Taxonomy" id="2823264"/>
    <lineage>
        <taxon>Eukaryota</taxon>
        <taxon>Fungi</taxon>
        <taxon>Dikarya</taxon>
        <taxon>Basidiomycota</taxon>
        <taxon>Agaricomycotina</taxon>
        <taxon>Agaricomycetes</taxon>
        <taxon>Agaricomycetidae</taxon>
        <taxon>Agaricales</taxon>
        <taxon>Marasmiineae</taxon>
        <taxon>Omphalotaceae</taxon>
        <taxon>Collybiopsis</taxon>
    </lineage>
</organism>
<feature type="transmembrane region" description="Helical" evidence="1">
    <location>
        <begin position="15"/>
        <end position="39"/>
    </location>
</feature>
<dbReference type="AlphaFoldDB" id="A0A8H5M0J4"/>
<proteinExistence type="predicted"/>
<protein>
    <submittedName>
        <fullName evidence="2">Uncharacterized protein</fullName>
    </submittedName>
</protein>
<dbReference type="OrthoDB" id="3226582at2759"/>
<feature type="transmembrane region" description="Helical" evidence="1">
    <location>
        <begin position="51"/>
        <end position="73"/>
    </location>
</feature>
<dbReference type="EMBL" id="JAACJN010000091">
    <property type="protein sequence ID" value="KAF5376372.1"/>
    <property type="molecule type" value="Genomic_DNA"/>
</dbReference>
<feature type="transmembrane region" description="Helical" evidence="1">
    <location>
        <begin position="230"/>
        <end position="251"/>
    </location>
</feature>
<comment type="caution">
    <text evidence="2">The sequence shown here is derived from an EMBL/GenBank/DDBJ whole genome shotgun (WGS) entry which is preliminary data.</text>
</comment>
<keyword evidence="1" id="KW-0812">Transmembrane</keyword>
<dbReference type="Proteomes" id="UP000518752">
    <property type="component" value="Unassembled WGS sequence"/>
</dbReference>
<evidence type="ECO:0000256" key="1">
    <source>
        <dbReference type="SAM" id="Phobius"/>
    </source>
</evidence>